<gene>
    <name evidence="2" type="ORF">NBEOAGPD_0609</name>
</gene>
<feature type="compositionally biased region" description="Basic and acidic residues" evidence="1">
    <location>
        <begin position="1"/>
        <end position="16"/>
    </location>
</feature>
<accession>A0AA37HL02</accession>
<dbReference type="AlphaFoldDB" id="A0AA37HL02"/>
<organism evidence="2 3">
    <name type="scientific">Methylobacterium gregans</name>
    <dbReference type="NCBI Taxonomy" id="374424"/>
    <lineage>
        <taxon>Bacteria</taxon>
        <taxon>Pseudomonadati</taxon>
        <taxon>Pseudomonadota</taxon>
        <taxon>Alphaproteobacteria</taxon>
        <taxon>Hyphomicrobiales</taxon>
        <taxon>Methylobacteriaceae</taxon>
        <taxon>Methylobacterium</taxon>
    </lineage>
</organism>
<keyword evidence="3" id="KW-1185">Reference proteome</keyword>
<sequence>MTERDPRRSVATDRALRPRKRARLSEPAAAQSKADEAPPQVRAPNRIEWPGPLNEEERAALEAGWGFVE</sequence>
<comment type="caution">
    <text evidence="2">The sequence shown here is derived from an EMBL/GenBank/DDBJ whole genome shotgun (WGS) entry which is preliminary data.</text>
</comment>
<reference evidence="2" key="1">
    <citation type="journal article" date="2016" name="Front. Microbiol.">
        <title>Genome Sequence of the Piezophilic, Mesophilic Sulfate-Reducing Bacterium Desulfovibrio indicus J2T.</title>
        <authorList>
            <person name="Cao J."/>
            <person name="Maignien L."/>
            <person name="Shao Z."/>
            <person name="Alain K."/>
            <person name="Jebbar M."/>
        </authorList>
    </citation>
    <scope>NUCLEOTIDE SEQUENCE</scope>
    <source>
        <strain evidence="2">NBRC 103626</strain>
    </source>
</reference>
<reference evidence="2" key="2">
    <citation type="submission" date="2021-08" db="EMBL/GenBank/DDBJ databases">
        <authorList>
            <person name="Tani A."/>
            <person name="Ola A."/>
            <person name="Ogura Y."/>
            <person name="Katsura K."/>
            <person name="Hayashi T."/>
        </authorList>
    </citation>
    <scope>NUCLEOTIDE SEQUENCE</scope>
    <source>
        <strain evidence="2">NBRC 103626</strain>
    </source>
</reference>
<evidence type="ECO:0000313" key="2">
    <source>
        <dbReference type="EMBL" id="GJD77405.1"/>
    </source>
</evidence>
<name>A0AA37HL02_9HYPH</name>
<proteinExistence type="predicted"/>
<evidence type="ECO:0000313" key="3">
    <source>
        <dbReference type="Proteomes" id="UP001055108"/>
    </source>
</evidence>
<evidence type="ECO:0000256" key="1">
    <source>
        <dbReference type="SAM" id="MobiDB-lite"/>
    </source>
</evidence>
<dbReference type="RefSeq" id="WP_238301179.1">
    <property type="nucleotide sequence ID" value="NZ_BPQM01000012.1"/>
</dbReference>
<feature type="region of interest" description="Disordered" evidence="1">
    <location>
        <begin position="1"/>
        <end position="50"/>
    </location>
</feature>
<dbReference type="Proteomes" id="UP001055108">
    <property type="component" value="Unassembled WGS sequence"/>
</dbReference>
<protein>
    <submittedName>
        <fullName evidence="2">Uncharacterized protein</fullName>
    </submittedName>
</protein>
<dbReference type="EMBL" id="BPQM01000012">
    <property type="protein sequence ID" value="GJD77405.1"/>
    <property type="molecule type" value="Genomic_DNA"/>
</dbReference>